<organism evidence="14 15">
    <name type="scientific">Leptobrachium leishanense</name>
    <name type="common">Leishan spiny toad</name>
    <dbReference type="NCBI Taxonomy" id="445787"/>
    <lineage>
        <taxon>Eukaryota</taxon>
        <taxon>Metazoa</taxon>
        <taxon>Chordata</taxon>
        <taxon>Craniata</taxon>
        <taxon>Vertebrata</taxon>
        <taxon>Euteleostomi</taxon>
        <taxon>Amphibia</taxon>
        <taxon>Batrachia</taxon>
        <taxon>Anura</taxon>
        <taxon>Pelobatoidea</taxon>
        <taxon>Megophryidae</taxon>
        <taxon>Leptobrachium</taxon>
    </lineage>
</organism>
<feature type="transmembrane region" description="Helical" evidence="12">
    <location>
        <begin position="148"/>
        <end position="166"/>
    </location>
</feature>
<dbReference type="GeneTree" id="ENSGT01090000260086"/>
<evidence type="ECO:0000313" key="14">
    <source>
        <dbReference type="Ensembl" id="ENSLLEP00000034197.1"/>
    </source>
</evidence>
<evidence type="ECO:0000256" key="1">
    <source>
        <dbReference type="ARBA" id="ARBA00004651"/>
    </source>
</evidence>
<evidence type="ECO:0000313" key="15">
    <source>
        <dbReference type="Proteomes" id="UP000694569"/>
    </source>
</evidence>
<evidence type="ECO:0000256" key="3">
    <source>
        <dbReference type="ARBA" id="ARBA00022606"/>
    </source>
</evidence>
<reference evidence="14" key="2">
    <citation type="submission" date="2025-09" db="UniProtKB">
        <authorList>
            <consortium name="Ensembl"/>
        </authorList>
    </citation>
    <scope>IDENTIFICATION</scope>
</reference>
<keyword evidence="3" id="KW-0716">Sensory transduction</keyword>
<evidence type="ECO:0000256" key="11">
    <source>
        <dbReference type="ARBA" id="ARBA00023224"/>
    </source>
</evidence>
<dbReference type="InterPro" id="IPR000725">
    <property type="entry name" value="Olfact_rcpt"/>
</dbReference>
<dbReference type="Pfam" id="PF13853">
    <property type="entry name" value="7tm_4"/>
    <property type="match status" value="1"/>
</dbReference>
<feature type="domain" description="G-protein coupled receptors family 1 profile" evidence="13">
    <location>
        <begin position="39"/>
        <end position="294"/>
    </location>
</feature>
<dbReference type="OrthoDB" id="9902777at2759"/>
<dbReference type="PANTHER" id="PTHR26454">
    <property type="entry name" value="OLFACTORY RECEPTOR"/>
    <property type="match status" value="1"/>
</dbReference>
<feature type="transmembrane region" description="Helical" evidence="12">
    <location>
        <begin position="58"/>
        <end position="81"/>
    </location>
</feature>
<dbReference type="GO" id="GO:0004930">
    <property type="term" value="F:G protein-coupled receptor activity"/>
    <property type="evidence" value="ECO:0007669"/>
    <property type="project" value="UniProtKB-KW"/>
</dbReference>
<evidence type="ECO:0000256" key="4">
    <source>
        <dbReference type="ARBA" id="ARBA00022692"/>
    </source>
</evidence>
<evidence type="ECO:0000256" key="7">
    <source>
        <dbReference type="ARBA" id="ARBA00023040"/>
    </source>
</evidence>
<evidence type="ECO:0000256" key="5">
    <source>
        <dbReference type="ARBA" id="ARBA00022725"/>
    </source>
</evidence>
<keyword evidence="4 12" id="KW-0812">Transmembrane</keyword>
<keyword evidence="10" id="KW-0325">Glycoprotein</keyword>
<dbReference type="GO" id="GO:0005886">
    <property type="term" value="C:plasma membrane"/>
    <property type="evidence" value="ECO:0007669"/>
    <property type="project" value="UniProtKB-SubCell"/>
</dbReference>
<name>A0A8C5QA98_9ANUR</name>
<keyword evidence="6 12" id="KW-1133">Transmembrane helix</keyword>
<evidence type="ECO:0000256" key="9">
    <source>
        <dbReference type="ARBA" id="ARBA00023170"/>
    </source>
</evidence>
<dbReference type="PRINTS" id="PR00237">
    <property type="entry name" value="GPCRRHODOPSN"/>
</dbReference>
<dbReference type="Proteomes" id="UP000694569">
    <property type="component" value="Unplaced"/>
</dbReference>
<keyword evidence="15" id="KW-1185">Reference proteome</keyword>
<dbReference type="PANTHER" id="PTHR26454:SF18">
    <property type="entry name" value="OLFACTORY RECEPTOR 6C76"/>
    <property type="match status" value="1"/>
</dbReference>
<comment type="subcellular location">
    <subcellularLocation>
        <location evidence="1">Cell membrane</location>
        <topology evidence="1">Multi-pass membrane protein</topology>
    </subcellularLocation>
</comment>
<dbReference type="SUPFAM" id="SSF81321">
    <property type="entry name" value="Family A G protein-coupled receptor-like"/>
    <property type="match status" value="1"/>
</dbReference>
<keyword evidence="11" id="KW-0807">Transducer</keyword>
<keyword evidence="9" id="KW-0675">Receptor</keyword>
<keyword evidence="2" id="KW-1003">Cell membrane</keyword>
<feature type="transmembrane region" description="Helical" evidence="12">
    <location>
        <begin position="242"/>
        <end position="265"/>
    </location>
</feature>
<dbReference type="InterPro" id="IPR047132">
    <property type="entry name" value="Olfact_rcpt_6C-like"/>
</dbReference>
<dbReference type="PROSITE" id="PS50262">
    <property type="entry name" value="G_PROTEIN_RECEP_F1_2"/>
    <property type="match status" value="1"/>
</dbReference>
<evidence type="ECO:0000259" key="13">
    <source>
        <dbReference type="PROSITE" id="PS50262"/>
    </source>
</evidence>
<evidence type="ECO:0000256" key="6">
    <source>
        <dbReference type="ARBA" id="ARBA00022989"/>
    </source>
</evidence>
<keyword evidence="8 12" id="KW-0472">Membrane</keyword>
<evidence type="ECO:0000256" key="12">
    <source>
        <dbReference type="SAM" id="Phobius"/>
    </source>
</evidence>
<sequence length="319" mass="36333">MTNKTQITEFIIIGFTSSKELQFFLFPFFFLAYLLTFTQHVKIIMVIHMDYHLHTPMYFFLVRLSFLDISYVTVTVPRMLGSFITGNKTISKLKTISFVGCFTQSYIYFLLGTTDYILFSVMSFDRYVAICNPLNYSTIMTWKRCIQLAIGCWVGGFLSISIPTYLKAQLPFCGPNEINHFFCDSVAVMKLACMDTSFIQLIDFFLFSLVLLGSIIFVVFTYTCIILAIVRIPSASRQKKAFSTCSSHFIIMSVSYGSSIFIYVTPTQGTFLDTNKTMSAVSTFLMPILNPFIFTLRNQNFSAAHLVNIFGSSIHLKSL</sequence>
<dbReference type="FunFam" id="1.20.1070.10:FF:000010">
    <property type="entry name" value="Olfactory receptor"/>
    <property type="match status" value="1"/>
</dbReference>
<feature type="transmembrane region" description="Helical" evidence="12">
    <location>
        <begin position="204"/>
        <end position="230"/>
    </location>
</feature>
<dbReference type="Gene3D" id="1.20.1070.10">
    <property type="entry name" value="Rhodopsin 7-helix transmembrane proteins"/>
    <property type="match status" value="1"/>
</dbReference>
<dbReference type="PRINTS" id="PR00245">
    <property type="entry name" value="OLFACTORYR"/>
</dbReference>
<keyword evidence="5" id="KW-0552">Olfaction</keyword>
<dbReference type="AlphaFoldDB" id="A0A8C5QA98"/>
<dbReference type="InterPro" id="IPR017452">
    <property type="entry name" value="GPCR_Rhodpsn_7TM"/>
</dbReference>
<protein>
    <recommendedName>
        <fullName evidence="13">G-protein coupled receptors family 1 profile domain-containing protein</fullName>
    </recommendedName>
</protein>
<feature type="transmembrane region" description="Helical" evidence="12">
    <location>
        <begin position="277"/>
        <end position="296"/>
    </location>
</feature>
<dbReference type="GO" id="GO:0004984">
    <property type="term" value="F:olfactory receptor activity"/>
    <property type="evidence" value="ECO:0007669"/>
    <property type="project" value="InterPro"/>
</dbReference>
<feature type="transmembrane region" description="Helical" evidence="12">
    <location>
        <begin position="21"/>
        <end position="38"/>
    </location>
</feature>
<dbReference type="InterPro" id="IPR000276">
    <property type="entry name" value="GPCR_Rhodpsn"/>
</dbReference>
<accession>A0A8C5QA98</accession>
<evidence type="ECO:0000256" key="8">
    <source>
        <dbReference type="ARBA" id="ARBA00023136"/>
    </source>
</evidence>
<evidence type="ECO:0000256" key="2">
    <source>
        <dbReference type="ARBA" id="ARBA00022475"/>
    </source>
</evidence>
<proteinExistence type="predicted"/>
<keyword evidence="7" id="KW-0297">G-protein coupled receptor</keyword>
<evidence type="ECO:0000256" key="10">
    <source>
        <dbReference type="ARBA" id="ARBA00023180"/>
    </source>
</evidence>
<reference evidence="14" key="1">
    <citation type="submission" date="2025-08" db="UniProtKB">
        <authorList>
            <consortium name="Ensembl"/>
        </authorList>
    </citation>
    <scope>IDENTIFICATION</scope>
</reference>
<dbReference type="Ensembl" id="ENSLLET00000035498.1">
    <property type="protein sequence ID" value="ENSLLEP00000034197.1"/>
    <property type="gene ID" value="ENSLLEG00000021550.1"/>
</dbReference>